<dbReference type="GO" id="GO:0046872">
    <property type="term" value="F:metal ion binding"/>
    <property type="evidence" value="ECO:0007669"/>
    <property type="project" value="UniProtKB-UniRule"/>
</dbReference>
<dbReference type="InterPro" id="IPR019199">
    <property type="entry name" value="Virulence_VapD/CRISPR_Cas2"/>
</dbReference>
<dbReference type="Gene3D" id="3.30.70.240">
    <property type="match status" value="1"/>
</dbReference>
<evidence type="ECO:0000256" key="7">
    <source>
        <dbReference type="ARBA" id="ARBA00022842"/>
    </source>
</evidence>
<dbReference type="Pfam" id="PF09827">
    <property type="entry name" value="CRISPR_Cas2"/>
    <property type="match status" value="1"/>
</dbReference>
<dbReference type="EMBL" id="DRND01000226">
    <property type="protein sequence ID" value="HFC46795.1"/>
    <property type="molecule type" value="Genomic_DNA"/>
</dbReference>
<comment type="function">
    <text evidence="9">CRISPR (clustered regularly interspaced short palindromic repeat), is an adaptive immune system that provides protection against mobile genetic elements (viruses, transposable elements and conjugative plasmids). CRISPR clusters contain sequences complementary to antecedent mobile elements and target invading nucleic acids. CRISPR clusters are transcribed and processed into CRISPR RNA (crRNA). Functions as a ssRNA-specific endoribonuclease. Involved in the integration of spacer DNA into the CRISPR cassette.</text>
</comment>
<organism evidence="11">
    <name type="scientific">Dissulfuribacter thermophilus</name>
    <dbReference type="NCBI Taxonomy" id="1156395"/>
    <lineage>
        <taxon>Bacteria</taxon>
        <taxon>Pseudomonadati</taxon>
        <taxon>Thermodesulfobacteriota</taxon>
        <taxon>Dissulfuribacteria</taxon>
        <taxon>Dissulfuribacterales</taxon>
        <taxon>Dissulfuribacteraceae</taxon>
        <taxon>Dissulfuribacter</taxon>
    </lineage>
</organism>
<dbReference type="CDD" id="cd09725">
    <property type="entry name" value="Cas2_I_II_III"/>
    <property type="match status" value="1"/>
</dbReference>
<dbReference type="HAMAP" id="MF_01471">
    <property type="entry name" value="Cas2"/>
    <property type="match status" value="1"/>
</dbReference>
<dbReference type="InterPro" id="IPR021127">
    <property type="entry name" value="CRISPR_associated_Cas2"/>
</dbReference>
<evidence type="ECO:0000256" key="6">
    <source>
        <dbReference type="ARBA" id="ARBA00022801"/>
    </source>
</evidence>
<comment type="cofactor">
    <cofactor evidence="1 9">
        <name>Mg(2+)</name>
        <dbReference type="ChEBI" id="CHEBI:18420"/>
    </cofactor>
</comment>
<evidence type="ECO:0000256" key="5">
    <source>
        <dbReference type="ARBA" id="ARBA00022759"/>
    </source>
</evidence>
<keyword evidence="8 9" id="KW-0051">Antiviral defense</keyword>
<evidence type="ECO:0000256" key="2">
    <source>
        <dbReference type="ARBA" id="ARBA00009959"/>
    </source>
</evidence>
<feature type="binding site" evidence="9">
    <location>
        <position position="8"/>
    </location>
    <ligand>
        <name>Mg(2+)</name>
        <dbReference type="ChEBI" id="CHEBI:18420"/>
        <note>catalytic</note>
    </ligand>
</feature>
<dbReference type="EC" id="3.1.-.-" evidence="9"/>
<keyword evidence="4 9" id="KW-0479">Metal-binding</keyword>
<dbReference type="NCBIfam" id="TIGR01573">
    <property type="entry name" value="cas2"/>
    <property type="match status" value="1"/>
</dbReference>
<evidence type="ECO:0000256" key="1">
    <source>
        <dbReference type="ARBA" id="ARBA00001946"/>
    </source>
</evidence>
<dbReference type="GO" id="GO:0043571">
    <property type="term" value="P:maintenance of CRISPR repeat elements"/>
    <property type="evidence" value="ECO:0007669"/>
    <property type="project" value="UniProtKB-UniRule"/>
</dbReference>
<comment type="caution">
    <text evidence="11">The sequence shown here is derived from an EMBL/GenBank/DDBJ whole genome shotgun (WGS) entry which is preliminary data.</text>
</comment>
<evidence type="ECO:0000256" key="3">
    <source>
        <dbReference type="ARBA" id="ARBA00022722"/>
    </source>
</evidence>
<dbReference type="PANTHER" id="PTHR34405:SF3">
    <property type="entry name" value="CRISPR-ASSOCIATED ENDORIBONUCLEASE CAS2 3"/>
    <property type="match status" value="1"/>
</dbReference>
<evidence type="ECO:0000256" key="8">
    <source>
        <dbReference type="ARBA" id="ARBA00023118"/>
    </source>
</evidence>
<comment type="similarity">
    <text evidence="2 9 10">Belongs to the CRISPR-associated endoribonuclease Cas2 protein family.</text>
</comment>
<keyword evidence="7 9" id="KW-0460">Magnesium</keyword>
<evidence type="ECO:0000256" key="9">
    <source>
        <dbReference type="HAMAP-Rule" id="MF_01471"/>
    </source>
</evidence>
<dbReference type="GO" id="GO:0051607">
    <property type="term" value="P:defense response to virus"/>
    <property type="evidence" value="ECO:0007669"/>
    <property type="project" value="UniProtKB-UniRule"/>
</dbReference>
<dbReference type="PIRSF" id="PIRSF032582">
    <property type="entry name" value="Cas2"/>
    <property type="match status" value="1"/>
</dbReference>
<evidence type="ECO:0000256" key="10">
    <source>
        <dbReference type="PIRNR" id="PIRNR032582"/>
    </source>
</evidence>
<reference evidence="11" key="1">
    <citation type="journal article" date="2020" name="mSystems">
        <title>Genome- and Community-Level Interaction Insights into Carbon Utilization and Element Cycling Functions of Hydrothermarchaeota in Hydrothermal Sediment.</title>
        <authorList>
            <person name="Zhou Z."/>
            <person name="Liu Y."/>
            <person name="Xu W."/>
            <person name="Pan J."/>
            <person name="Luo Z.H."/>
            <person name="Li M."/>
        </authorList>
    </citation>
    <scope>NUCLEOTIDE SEQUENCE [LARGE SCALE GENOMIC DNA]</scope>
    <source>
        <strain evidence="11">HyVt-503</strain>
    </source>
</reference>
<sequence>MFYVVAFDISDDKKRYRCAKALKGLGTRVQKSVFECPNLSERRFLKLKTAIEKIIDHTTDTVRYYRLCGDCLDKVEVSGTGSQPDNSDVHVV</sequence>
<evidence type="ECO:0000256" key="4">
    <source>
        <dbReference type="ARBA" id="ARBA00022723"/>
    </source>
</evidence>
<evidence type="ECO:0000313" key="11">
    <source>
        <dbReference type="EMBL" id="HFC46795.1"/>
    </source>
</evidence>
<gene>
    <name evidence="9 11" type="primary">cas2</name>
    <name evidence="11" type="ORF">ENJ63_02815</name>
</gene>
<dbReference type="GO" id="GO:0016787">
    <property type="term" value="F:hydrolase activity"/>
    <property type="evidence" value="ECO:0007669"/>
    <property type="project" value="UniProtKB-KW"/>
</dbReference>
<keyword evidence="5 9" id="KW-0255">Endonuclease</keyword>
<name>A0A7V2WT00_9BACT</name>
<dbReference type="Proteomes" id="UP000885797">
    <property type="component" value="Unassembled WGS sequence"/>
</dbReference>
<accession>A0A7V2WT00</accession>
<proteinExistence type="inferred from homology"/>
<dbReference type="AlphaFoldDB" id="A0A7V2WT00"/>
<dbReference type="SUPFAM" id="SSF143430">
    <property type="entry name" value="TTP0101/SSO1404-like"/>
    <property type="match status" value="1"/>
</dbReference>
<protein>
    <recommendedName>
        <fullName evidence="9">CRISPR-associated endoribonuclease Cas2</fullName>
        <ecNumber evidence="9">3.1.-.-</ecNumber>
    </recommendedName>
</protein>
<keyword evidence="6 9" id="KW-0378">Hydrolase</keyword>
<dbReference type="PANTHER" id="PTHR34405">
    <property type="entry name" value="CRISPR-ASSOCIATED ENDORIBONUCLEASE CAS2"/>
    <property type="match status" value="1"/>
</dbReference>
<dbReference type="GO" id="GO:0004521">
    <property type="term" value="F:RNA endonuclease activity"/>
    <property type="evidence" value="ECO:0007669"/>
    <property type="project" value="UniProtKB-UniRule"/>
</dbReference>
<comment type="subunit">
    <text evidence="9">Homodimer, forms a heterotetramer with a Cas1 homodimer.</text>
</comment>
<keyword evidence="3 9" id="KW-0540">Nuclease</keyword>